<dbReference type="NCBIfam" id="TIGR01070">
    <property type="entry name" value="mutS1"/>
    <property type="match status" value="1"/>
</dbReference>
<comment type="similarity">
    <text evidence="1 9 10">Belongs to the DNA mismatch repair MutS family.</text>
</comment>
<dbReference type="GO" id="GO:0140664">
    <property type="term" value="F:ATP-dependent DNA damage sensor activity"/>
    <property type="evidence" value="ECO:0007669"/>
    <property type="project" value="InterPro"/>
</dbReference>
<evidence type="ECO:0000256" key="8">
    <source>
        <dbReference type="ARBA" id="ARBA00024647"/>
    </source>
</evidence>
<dbReference type="InterPro" id="IPR007861">
    <property type="entry name" value="DNA_mismatch_repair_MutS_clamp"/>
</dbReference>
<dbReference type="RefSeq" id="WP_174582248.1">
    <property type="nucleotide sequence ID" value="NZ_CAJNOB010000034.1"/>
</dbReference>
<dbReference type="PROSITE" id="PS00486">
    <property type="entry name" value="DNA_MISMATCH_REPAIR_2"/>
    <property type="match status" value="1"/>
</dbReference>
<proteinExistence type="inferred from homology"/>
<evidence type="ECO:0000256" key="9">
    <source>
        <dbReference type="HAMAP-Rule" id="MF_00096"/>
    </source>
</evidence>
<dbReference type="Gene3D" id="3.30.420.110">
    <property type="entry name" value="MutS, connector domain"/>
    <property type="match status" value="1"/>
</dbReference>
<dbReference type="SUPFAM" id="SSF52540">
    <property type="entry name" value="P-loop containing nucleoside triphosphate hydrolases"/>
    <property type="match status" value="1"/>
</dbReference>
<dbReference type="SUPFAM" id="SSF48334">
    <property type="entry name" value="DNA repair protein MutS, domain III"/>
    <property type="match status" value="1"/>
</dbReference>
<evidence type="ECO:0000256" key="5">
    <source>
        <dbReference type="ARBA" id="ARBA00022840"/>
    </source>
</evidence>
<dbReference type="SUPFAM" id="SSF55271">
    <property type="entry name" value="DNA repair protein MutS, domain I"/>
    <property type="match status" value="1"/>
</dbReference>
<keyword evidence="5 9" id="KW-0067">ATP-binding</keyword>
<dbReference type="SUPFAM" id="SSF53150">
    <property type="entry name" value="DNA repair protein MutS, domain II"/>
    <property type="match status" value="1"/>
</dbReference>
<dbReference type="Pfam" id="PF00488">
    <property type="entry name" value="MutS_V"/>
    <property type="match status" value="1"/>
</dbReference>
<dbReference type="GO" id="GO:0006298">
    <property type="term" value="P:mismatch repair"/>
    <property type="evidence" value="ECO:0007669"/>
    <property type="project" value="UniProtKB-UniRule"/>
</dbReference>
<dbReference type="EMBL" id="CAJNOB010000034">
    <property type="protein sequence ID" value="CAF0701173.1"/>
    <property type="molecule type" value="Genomic_DNA"/>
</dbReference>
<dbReference type="Pfam" id="PF05190">
    <property type="entry name" value="MutS_IV"/>
    <property type="match status" value="1"/>
</dbReference>
<dbReference type="Pfam" id="PF05192">
    <property type="entry name" value="MutS_III"/>
    <property type="match status" value="1"/>
</dbReference>
<comment type="caution">
    <text evidence="12">The sequence shown here is derived from an EMBL/GenBank/DDBJ whole genome shotgun (WGS) entry which is preliminary data.</text>
</comment>
<dbReference type="HAMAP" id="MF_00096">
    <property type="entry name" value="MutS"/>
    <property type="match status" value="1"/>
</dbReference>
<dbReference type="Pfam" id="PF05188">
    <property type="entry name" value="MutS_II"/>
    <property type="match status" value="1"/>
</dbReference>
<keyword evidence="4 9" id="KW-0227">DNA damage</keyword>
<dbReference type="FunFam" id="3.40.50.300:FF:000870">
    <property type="entry name" value="MutS protein homolog 4"/>
    <property type="match status" value="1"/>
</dbReference>
<reference evidence="12" key="1">
    <citation type="submission" date="2021-02" db="EMBL/GenBank/DDBJ databases">
        <authorList>
            <person name="Cremers G."/>
            <person name="Picone N."/>
        </authorList>
    </citation>
    <scope>NUCLEOTIDE SEQUENCE</scope>
    <source>
        <strain evidence="12">PQ17</strain>
    </source>
</reference>
<evidence type="ECO:0000256" key="6">
    <source>
        <dbReference type="ARBA" id="ARBA00023125"/>
    </source>
</evidence>
<evidence type="ECO:0000256" key="1">
    <source>
        <dbReference type="ARBA" id="ARBA00006271"/>
    </source>
</evidence>
<comment type="function">
    <text evidence="8 9">This protein is involved in the repair of mismatches in DNA. It is possible that it carries out the mismatch recognition step. This protein has a weak ATPase activity.</text>
</comment>
<dbReference type="InterPro" id="IPR007860">
    <property type="entry name" value="DNA_mmatch_repair_MutS_con_dom"/>
</dbReference>
<dbReference type="AlphaFoldDB" id="A0A8J2BRF6"/>
<dbReference type="InterPro" id="IPR007695">
    <property type="entry name" value="DNA_mismatch_repair_MutS-lik_N"/>
</dbReference>
<dbReference type="PANTHER" id="PTHR11361:SF34">
    <property type="entry name" value="DNA MISMATCH REPAIR PROTEIN MSH1, MITOCHONDRIAL"/>
    <property type="match status" value="1"/>
</dbReference>
<keyword evidence="7 9" id="KW-0234">DNA repair</keyword>
<dbReference type="CDD" id="cd03284">
    <property type="entry name" value="ABC_MutS1"/>
    <property type="match status" value="1"/>
</dbReference>
<dbReference type="Pfam" id="PF01624">
    <property type="entry name" value="MutS_I"/>
    <property type="match status" value="1"/>
</dbReference>
<dbReference type="InterPro" id="IPR000432">
    <property type="entry name" value="DNA_mismatch_repair_MutS_C"/>
</dbReference>
<dbReference type="GO" id="GO:0030983">
    <property type="term" value="F:mismatched DNA binding"/>
    <property type="evidence" value="ECO:0007669"/>
    <property type="project" value="InterPro"/>
</dbReference>
<dbReference type="InterPro" id="IPR036678">
    <property type="entry name" value="MutS_con_dom_sf"/>
</dbReference>
<organism evidence="12 13">
    <name type="scientific">Candidatus Methylacidithermus pantelleriae</name>
    <dbReference type="NCBI Taxonomy" id="2744239"/>
    <lineage>
        <taxon>Bacteria</taxon>
        <taxon>Pseudomonadati</taxon>
        <taxon>Verrucomicrobiota</taxon>
        <taxon>Methylacidiphilae</taxon>
        <taxon>Methylacidiphilales</taxon>
        <taxon>Methylacidiphilaceae</taxon>
        <taxon>Candidatus Methylacidithermus</taxon>
    </lineage>
</organism>
<dbReference type="SMART" id="SM00533">
    <property type="entry name" value="MUTSd"/>
    <property type="match status" value="1"/>
</dbReference>
<dbReference type="InterPro" id="IPR017261">
    <property type="entry name" value="DNA_mismatch_repair_MutS/MSH"/>
</dbReference>
<dbReference type="GO" id="GO:0005524">
    <property type="term" value="F:ATP binding"/>
    <property type="evidence" value="ECO:0007669"/>
    <property type="project" value="UniProtKB-UniRule"/>
</dbReference>
<evidence type="ECO:0000256" key="3">
    <source>
        <dbReference type="ARBA" id="ARBA00022741"/>
    </source>
</evidence>
<dbReference type="Gene3D" id="3.40.1170.10">
    <property type="entry name" value="DNA repair protein MutS, domain I"/>
    <property type="match status" value="1"/>
</dbReference>
<keyword evidence="6 9" id="KW-0238">DNA-binding</keyword>
<evidence type="ECO:0000259" key="11">
    <source>
        <dbReference type="PROSITE" id="PS00486"/>
    </source>
</evidence>
<evidence type="ECO:0000256" key="7">
    <source>
        <dbReference type="ARBA" id="ARBA00023204"/>
    </source>
</evidence>
<dbReference type="Gene3D" id="3.40.50.300">
    <property type="entry name" value="P-loop containing nucleotide triphosphate hydrolases"/>
    <property type="match status" value="1"/>
</dbReference>
<dbReference type="PIRSF" id="PIRSF037677">
    <property type="entry name" value="DNA_mis_repair_Msh6"/>
    <property type="match status" value="1"/>
</dbReference>
<keyword evidence="3 9" id="KW-0547">Nucleotide-binding</keyword>
<accession>A0A8J2BRF6</accession>
<gene>
    <name evidence="9 12" type="primary">mutS</name>
    <name evidence="12" type="ORF">MPNT_40173</name>
</gene>
<dbReference type="InterPro" id="IPR036187">
    <property type="entry name" value="DNA_mismatch_repair_MutS_sf"/>
</dbReference>
<dbReference type="GO" id="GO:0005829">
    <property type="term" value="C:cytosol"/>
    <property type="evidence" value="ECO:0007669"/>
    <property type="project" value="TreeGrafter"/>
</dbReference>
<feature type="domain" description="DNA mismatch repair proteins mutS family" evidence="11">
    <location>
        <begin position="707"/>
        <end position="723"/>
    </location>
</feature>
<dbReference type="Proteomes" id="UP000663859">
    <property type="component" value="Unassembled WGS sequence"/>
</dbReference>
<dbReference type="InterPro" id="IPR005748">
    <property type="entry name" value="DNA_mismatch_repair_MutS"/>
</dbReference>
<dbReference type="SMART" id="SM00534">
    <property type="entry name" value="MUTSac"/>
    <property type="match status" value="1"/>
</dbReference>
<keyword evidence="13" id="KW-1185">Reference proteome</keyword>
<dbReference type="InterPro" id="IPR007696">
    <property type="entry name" value="DNA_mismatch_repair_MutS_core"/>
</dbReference>
<evidence type="ECO:0000313" key="12">
    <source>
        <dbReference type="EMBL" id="CAF0701173.1"/>
    </source>
</evidence>
<dbReference type="InterPro" id="IPR045076">
    <property type="entry name" value="MutS"/>
</dbReference>
<dbReference type="InterPro" id="IPR027417">
    <property type="entry name" value="P-loop_NTPase"/>
</dbReference>
<name>A0A8J2BRF6_9BACT</name>
<sequence length="855" mass="96993">MVESSSSASLTPMLQQYQELKAKLSADCLLFFQLGDFFELFYEDATEASRLLGLTLTSRQGVPMCGLPCQNALHYIGRLVQQGKRVAICEQAEPARPGQLVRRMITRVWSPGSYWEEEGSSVVENRFCAALWGEGDLWGLAYADLGTGEFFVTQERGEETKGILFSLRPREVLLSHGAKAEVLAEWLGEKEENIFPCEPPSHYVESARTLLVFRSPERFDQNLAQERLAGRWGREILESFRLRNATAALRAAGALLEYLEEELHQKLPSLARPRWLCCPDWMVLDTAAQRTLELWESSSGDRRFTLVAAIDRTVTPGGGRLLRRWLAHPLRNRKAIEKRHETIAGFLSHPERREELRKVLATLGDPQRQLTRILHGMASARDLLALKESLRSFGPVREYLQGFSVARISELRETILPQAELVELLEQTLDPESASRGSSEGVIREGRDAELDRFRKTVQEGKNWMAKFLREEQEKTAIRSLKIGYSEVLGYYLEVTKPNLSLVPPYYERKQTLAHVERYTTRELRQVEWEILEAQQKAREREKSILEELCQAILQRGEAIHKTAEALAELDVLLGWAVLATERKYVRPEFVEEPCIEIEQGRHPVLEQVLGMARFVPNDTFLNRQRRFILLTGPNMAGKSTYLRQVALICLLAQIGCFVPAGRARLGLLDRIFTRVGASDELARGRSTFFVEMSEVSQILAEATQRSLVLLDEVGRGTDTYDGLAIAWAVAEHLYDRIGCLTLFATHYHELVALSHERPGIETWQMSVEEGPEGIRFLHTVRPGESDRSYGIFVAKLAGLPAAVLARAQALLEQWQRGSQRIRKKMAPPGRRLVTKNHQEDLELFSHPGRGGMFA</sequence>
<evidence type="ECO:0000256" key="10">
    <source>
        <dbReference type="RuleBase" id="RU003756"/>
    </source>
</evidence>
<dbReference type="InterPro" id="IPR016151">
    <property type="entry name" value="DNA_mismatch_repair_MutS_N"/>
</dbReference>
<dbReference type="Gene3D" id="1.10.1420.10">
    <property type="match status" value="2"/>
</dbReference>
<dbReference type="GO" id="GO:0003684">
    <property type="term" value="F:damaged DNA binding"/>
    <property type="evidence" value="ECO:0007669"/>
    <property type="project" value="UniProtKB-UniRule"/>
</dbReference>
<evidence type="ECO:0000256" key="4">
    <source>
        <dbReference type="ARBA" id="ARBA00022763"/>
    </source>
</evidence>
<dbReference type="NCBIfam" id="NF003810">
    <property type="entry name" value="PRK05399.1"/>
    <property type="match status" value="1"/>
</dbReference>
<dbReference type="PANTHER" id="PTHR11361">
    <property type="entry name" value="DNA MISMATCH REPAIR PROTEIN MUTS FAMILY MEMBER"/>
    <property type="match status" value="1"/>
</dbReference>
<protein>
    <recommendedName>
        <fullName evidence="2 9">DNA mismatch repair protein MutS</fullName>
    </recommendedName>
</protein>
<evidence type="ECO:0000256" key="2">
    <source>
        <dbReference type="ARBA" id="ARBA00021982"/>
    </source>
</evidence>
<feature type="binding site" evidence="9">
    <location>
        <begin position="633"/>
        <end position="640"/>
    </location>
    <ligand>
        <name>ATP</name>
        <dbReference type="ChEBI" id="CHEBI:30616"/>
    </ligand>
</feature>
<evidence type="ECO:0000313" key="13">
    <source>
        <dbReference type="Proteomes" id="UP000663859"/>
    </source>
</evidence>